<evidence type="ECO:0000256" key="3">
    <source>
        <dbReference type="ARBA" id="ARBA00022777"/>
    </source>
</evidence>
<protein>
    <submittedName>
        <fullName evidence="8">Selenide, water dikinase SelD</fullName>
    </submittedName>
</protein>
<organism evidence="8 9">
    <name type="scientific">Pseudooceanicola lipolyticus</name>
    <dbReference type="NCBI Taxonomy" id="2029104"/>
    <lineage>
        <taxon>Bacteria</taxon>
        <taxon>Pseudomonadati</taxon>
        <taxon>Pseudomonadota</taxon>
        <taxon>Alphaproteobacteria</taxon>
        <taxon>Rhodobacterales</taxon>
        <taxon>Paracoccaceae</taxon>
        <taxon>Pseudooceanicola</taxon>
    </lineage>
</organism>
<accession>A0A2M8IXW2</accession>
<dbReference type="InterPro" id="IPR036921">
    <property type="entry name" value="PurM-like_N_sf"/>
</dbReference>
<evidence type="ECO:0000259" key="6">
    <source>
        <dbReference type="Pfam" id="PF00586"/>
    </source>
</evidence>
<keyword evidence="2" id="KW-0547">Nucleotide-binding</keyword>
<keyword evidence="4" id="KW-0067">ATP-binding</keyword>
<dbReference type="GO" id="GO:0005524">
    <property type="term" value="F:ATP binding"/>
    <property type="evidence" value="ECO:0007669"/>
    <property type="project" value="UniProtKB-KW"/>
</dbReference>
<name>A0A2M8IXW2_9RHOB</name>
<dbReference type="PANTHER" id="PTHR10256">
    <property type="entry name" value="SELENIDE, WATER DIKINASE"/>
    <property type="match status" value="1"/>
</dbReference>
<dbReference type="Pfam" id="PF00586">
    <property type="entry name" value="AIRS"/>
    <property type="match status" value="1"/>
</dbReference>
<comment type="caution">
    <text evidence="8">The sequence shown here is derived from an EMBL/GenBank/DDBJ whole genome shotgun (WGS) entry which is preliminary data.</text>
</comment>
<evidence type="ECO:0000256" key="4">
    <source>
        <dbReference type="ARBA" id="ARBA00022840"/>
    </source>
</evidence>
<dbReference type="Pfam" id="PF02769">
    <property type="entry name" value="AIRS_C"/>
    <property type="match status" value="1"/>
</dbReference>
<dbReference type="SUPFAM" id="SSF56042">
    <property type="entry name" value="PurM C-terminal domain-like"/>
    <property type="match status" value="1"/>
</dbReference>
<reference evidence="8 9" key="1">
    <citation type="journal article" date="2018" name="Int. J. Syst. Evol. Microbiol.">
        <title>Pseudooceanicola lipolyticus sp. nov., a marine alphaproteobacterium, reclassification of Oceanicola flagellatus as Pseudooceanicola flagellatus comb. nov. and emended description of the genus Pseudooceanicola.</title>
        <authorList>
            <person name="Huang M.-M."/>
            <person name="Guo L.-L."/>
            <person name="Wu Y.-H."/>
            <person name="Lai Q.-L."/>
            <person name="Shao Z.-Z."/>
            <person name="Wang C.-S."/>
            <person name="Wu M."/>
            <person name="Xu X.-W."/>
        </authorList>
    </citation>
    <scope>NUCLEOTIDE SEQUENCE [LARGE SCALE GENOMIC DNA]</scope>
    <source>
        <strain evidence="8 9">157</strain>
    </source>
</reference>
<dbReference type="AlphaFoldDB" id="A0A2M8IXW2"/>
<feature type="non-terminal residue" evidence="8">
    <location>
        <position position="1"/>
    </location>
</feature>
<dbReference type="InterPro" id="IPR004536">
    <property type="entry name" value="SPS/SelD"/>
</dbReference>
<dbReference type="Gene3D" id="3.90.650.10">
    <property type="entry name" value="PurM-like C-terminal domain"/>
    <property type="match status" value="1"/>
</dbReference>
<dbReference type="NCBIfam" id="TIGR00476">
    <property type="entry name" value="selD"/>
    <property type="match status" value="1"/>
</dbReference>
<dbReference type="InterPro" id="IPR010918">
    <property type="entry name" value="PurM-like_C_dom"/>
</dbReference>
<proteinExistence type="predicted"/>
<evidence type="ECO:0000256" key="2">
    <source>
        <dbReference type="ARBA" id="ARBA00022741"/>
    </source>
</evidence>
<feature type="domain" description="PurM-like N-terminal" evidence="6">
    <location>
        <begin position="11"/>
        <end position="119"/>
    </location>
</feature>
<dbReference type="GO" id="GO:0005737">
    <property type="term" value="C:cytoplasm"/>
    <property type="evidence" value="ECO:0007669"/>
    <property type="project" value="TreeGrafter"/>
</dbReference>
<evidence type="ECO:0000256" key="1">
    <source>
        <dbReference type="ARBA" id="ARBA00022679"/>
    </source>
</evidence>
<keyword evidence="5" id="KW-0711">Selenium</keyword>
<dbReference type="GO" id="GO:0016260">
    <property type="term" value="P:selenocysteine biosynthetic process"/>
    <property type="evidence" value="ECO:0007669"/>
    <property type="project" value="TreeGrafter"/>
</dbReference>
<dbReference type="RefSeq" id="WP_100163804.1">
    <property type="nucleotide sequence ID" value="NZ_PGTB01000099.1"/>
</dbReference>
<evidence type="ECO:0000259" key="7">
    <source>
        <dbReference type="Pfam" id="PF02769"/>
    </source>
</evidence>
<dbReference type="OrthoDB" id="9767928at2"/>
<dbReference type="EMBL" id="PGTB01000099">
    <property type="protein sequence ID" value="PJE35328.1"/>
    <property type="molecule type" value="Genomic_DNA"/>
</dbReference>
<gene>
    <name evidence="8" type="primary">selD</name>
    <name evidence="8" type="ORF">CVM52_17790</name>
</gene>
<keyword evidence="9" id="KW-1185">Reference proteome</keyword>
<evidence type="ECO:0000313" key="8">
    <source>
        <dbReference type="EMBL" id="PJE35328.1"/>
    </source>
</evidence>
<dbReference type="GO" id="GO:0004756">
    <property type="term" value="F:selenide, water dikinase activity"/>
    <property type="evidence" value="ECO:0007669"/>
    <property type="project" value="TreeGrafter"/>
</dbReference>
<dbReference type="SUPFAM" id="SSF55326">
    <property type="entry name" value="PurM N-terminal domain-like"/>
    <property type="match status" value="1"/>
</dbReference>
<sequence>SARADITPLPGDDAALLRTGGVDQVISSDHLRAFSADPVVMTRIAAMHALGDIWAMGAAPQAATATLILPRQSEALQARMLAEIMQSARAVMDDAGAAIVGGHTSLGDELTVGFTVTGLCARPPVTLAGGRAGDVLILTKPLGSGVLLAAEMQLQAQGAWVAAGLAQMMMPQGTASAILSGAHAMTDVTGFGLAGHLLNICEASGTGAALNPEAVPLMAGALDLAAAGIRSTLFPQNRAQAPYLPEQPRLDLLFDPQTAGGLLAAVPADAADALLEQLRAAGYPAARIGVLTAGPARIALAKD</sequence>
<dbReference type="InterPro" id="IPR016188">
    <property type="entry name" value="PurM-like_N"/>
</dbReference>
<evidence type="ECO:0000256" key="5">
    <source>
        <dbReference type="ARBA" id="ARBA00023266"/>
    </source>
</evidence>
<feature type="domain" description="PurM-like C-terminal" evidence="7">
    <location>
        <begin position="131"/>
        <end position="295"/>
    </location>
</feature>
<dbReference type="Proteomes" id="UP000231553">
    <property type="component" value="Unassembled WGS sequence"/>
</dbReference>
<dbReference type="PANTHER" id="PTHR10256:SF0">
    <property type="entry name" value="INACTIVE SELENIDE, WATER DIKINASE-LIKE PROTEIN-RELATED"/>
    <property type="match status" value="1"/>
</dbReference>
<keyword evidence="3 8" id="KW-0418">Kinase</keyword>
<dbReference type="InterPro" id="IPR036676">
    <property type="entry name" value="PurM-like_C_sf"/>
</dbReference>
<keyword evidence="1" id="KW-0808">Transferase</keyword>
<evidence type="ECO:0000313" key="9">
    <source>
        <dbReference type="Proteomes" id="UP000231553"/>
    </source>
</evidence>
<dbReference type="Gene3D" id="3.30.1330.10">
    <property type="entry name" value="PurM-like, N-terminal domain"/>
    <property type="match status" value="1"/>
</dbReference>